<accession>A0AB34IK00</accession>
<sequence>MAAMETAALRPASVRLAFNFHDLHVECPVKRLFPKVCGSTPNARRGGEMEFSTNASMTIARPIATLFVMVNVAETGR</sequence>
<reference evidence="1 2" key="1">
    <citation type="journal article" date="2024" name="Science">
        <title>Giant polyketide synthase enzymes in the biosynthesis of giant marine polyether toxins.</title>
        <authorList>
            <person name="Fallon T.R."/>
            <person name="Shende V.V."/>
            <person name="Wierzbicki I.H."/>
            <person name="Pendleton A.L."/>
            <person name="Watervoot N.F."/>
            <person name="Auber R.P."/>
            <person name="Gonzalez D.J."/>
            <person name="Wisecaver J.H."/>
            <person name="Moore B.S."/>
        </authorList>
    </citation>
    <scope>NUCLEOTIDE SEQUENCE [LARGE SCALE GENOMIC DNA]</scope>
    <source>
        <strain evidence="1 2">12B1</strain>
    </source>
</reference>
<dbReference type="AlphaFoldDB" id="A0AB34IK00"/>
<evidence type="ECO:0000313" key="2">
    <source>
        <dbReference type="Proteomes" id="UP001515480"/>
    </source>
</evidence>
<comment type="caution">
    <text evidence="1">The sequence shown here is derived from an EMBL/GenBank/DDBJ whole genome shotgun (WGS) entry which is preliminary data.</text>
</comment>
<evidence type="ECO:0000313" key="1">
    <source>
        <dbReference type="EMBL" id="KAL1499972.1"/>
    </source>
</evidence>
<keyword evidence="2" id="KW-1185">Reference proteome</keyword>
<protein>
    <recommendedName>
        <fullName evidence="3">FACT complex subunit</fullName>
    </recommendedName>
</protein>
<dbReference type="EMBL" id="JBGBPQ010000024">
    <property type="protein sequence ID" value="KAL1499972.1"/>
    <property type="molecule type" value="Genomic_DNA"/>
</dbReference>
<gene>
    <name evidence="1" type="ORF">AB1Y20_012651</name>
</gene>
<dbReference type="Proteomes" id="UP001515480">
    <property type="component" value="Unassembled WGS sequence"/>
</dbReference>
<name>A0AB34IK00_PRYPA</name>
<proteinExistence type="predicted"/>
<organism evidence="1 2">
    <name type="scientific">Prymnesium parvum</name>
    <name type="common">Toxic golden alga</name>
    <dbReference type="NCBI Taxonomy" id="97485"/>
    <lineage>
        <taxon>Eukaryota</taxon>
        <taxon>Haptista</taxon>
        <taxon>Haptophyta</taxon>
        <taxon>Prymnesiophyceae</taxon>
        <taxon>Prymnesiales</taxon>
        <taxon>Prymnesiaceae</taxon>
        <taxon>Prymnesium</taxon>
    </lineage>
</organism>
<evidence type="ECO:0008006" key="3">
    <source>
        <dbReference type="Google" id="ProtNLM"/>
    </source>
</evidence>